<organism evidence="2">
    <name type="scientific">Caenorhabditis remanei</name>
    <name type="common">Caenorhabditis vulgaris</name>
    <dbReference type="NCBI Taxonomy" id="31234"/>
    <lineage>
        <taxon>Eukaryota</taxon>
        <taxon>Metazoa</taxon>
        <taxon>Ecdysozoa</taxon>
        <taxon>Nematoda</taxon>
        <taxon>Chromadorea</taxon>
        <taxon>Rhabditida</taxon>
        <taxon>Rhabditina</taxon>
        <taxon>Rhabditomorpha</taxon>
        <taxon>Rhabditoidea</taxon>
        <taxon>Rhabditidae</taxon>
        <taxon>Peloderinae</taxon>
        <taxon>Caenorhabditis</taxon>
    </lineage>
</organism>
<dbReference type="AlphaFoldDB" id="E3LEW2"/>
<reference evidence="1" key="1">
    <citation type="submission" date="2007-07" db="EMBL/GenBank/DDBJ databases">
        <title>PCAP assembly of the Caenorhabditis remanei genome.</title>
        <authorList>
            <consortium name="The Caenorhabditis remanei Sequencing Consortium"/>
            <person name="Wilson R.K."/>
        </authorList>
    </citation>
    <scope>NUCLEOTIDE SEQUENCE [LARGE SCALE GENOMIC DNA]</scope>
    <source>
        <strain evidence="1">PB4641</strain>
    </source>
</reference>
<sequence>MDSVNLSIGMHLKESLINEVCKKMMKCVK</sequence>
<evidence type="ECO:0000313" key="2">
    <source>
        <dbReference type="Proteomes" id="UP000008281"/>
    </source>
</evidence>
<name>E3LEW2_CAERE</name>
<dbReference type="Proteomes" id="UP000008281">
    <property type="component" value="Unassembled WGS sequence"/>
</dbReference>
<dbReference type="HOGENOM" id="CLU_3410939_0_0_1"/>
<dbReference type="InParanoid" id="E3LEW2"/>
<gene>
    <name evidence="1" type="ORF">CRE_00391</name>
</gene>
<accession>E3LEW2</accession>
<evidence type="ECO:0000313" key="1">
    <source>
        <dbReference type="EMBL" id="EFO82526.1"/>
    </source>
</evidence>
<proteinExistence type="predicted"/>
<dbReference type="EMBL" id="DS268407">
    <property type="protein sequence ID" value="EFO82526.1"/>
    <property type="molecule type" value="Genomic_DNA"/>
</dbReference>
<keyword evidence="2" id="KW-1185">Reference proteome</keyword>
<protein>
    <submittedName>
        <fullName evidence="1">Uncharacterized protein</fullName>
    </submittedName>
</protein>